<dbReference type="PANTHER" id="PTHR12112">
    <property type="entry name" value="BNIP - RELATED"/>
    <property type="match status" value="1"/>
</dbReference>
<dbReference type="Proteomes" id="UP000886829">
    <property type="component" value="Unassembled WGS sequence"/>
</dbReference>
<dbReference type="EMBL" id="DXEV01000153">
    <property type="protein sequence ID" value="HIX57330.1"/>
    <property type="molecule type" value="Genomic_DNA"/>
</dbReference>
<dbReference type="FunFam" id="3.90.1640.10:FF:000001">
    <property type="entry name" value="Probable manganese-dependent inorganic pyrophosphatase"/>
    <property type="match status" value="1"/>
</dbReference>
<evidence type="ECO:0000256" key="1">
    <source>
        <dbReference type="ARBA" id="ARBA00001936"/>
    </source>
</evidence>
<comment type="cofactor">
    <cofactor evidence="1">
        <name>Mn(2+)</name>
        <dbReference type="ChEBI" id="CHEBI:29035"/>
    </cofactor>
</comment>
<dbReference type="InterPro" id="IPR001667">
    <property type="entry name" value="DDH_dom"/>
</dbReference>
<dbReference type="SUPFAM" id="SSF64182">
    <property type="entry name" value="DHH phosphoesterases"/>
    <property type="match status" value="1"/>
</dbReference>
<keyword evidence="4 9" id="KW-0378">Hydrolase</keyword>
<reference evidence="9" key="1">
    <citation type="journal article" date="2021" name="PeerJ">
        <title>Extensive microbial diversity within the chicken gut microbiome revealed by metagenomics and culture.</title>
        <authorList>
            <person name="Gilroy R."/>
            <person name="Ravi A."/>
            <person name="Getino M."/>
            <person name="Pursley I."/>
            <person name="Horton D.L."/>
            <person name="Alikhan N.F."/>
            <person name="Baker D."/>
            <person name="Gharbi K."/>
            <person name="Hall N."/>
            <person name="Watson M."/>
            <person name="Adriaenssens E.M."/>
            <person name="Foster-Nyarko E."/>
            <person name="Jarju S."/>
            <person name="Secka A."/>
            <person name="Antonio M."/>
            <person name="Oren A."/>
            <person name="Chaudhuri R.R."/>
            <person name="La Ragione R."/>
            <person name="Hildebrand F."/>
            <person name="Pallen M.J."/>
        </authorList>
    </citation>
    <scope>NUCLEOTIDE SEQUENCE</scope>
    <source>
        <strain evidence="9">USASDec5-558</strain>
    </source>
</reference>
<dbReference type="Pfam" id="PF02833">
    <property type="entry name" value="DHHA2"/>
    <property type="match status" value="1"/>
</dbReference>
<evidence type="ECO:0000259" key="8">
    <source>
        <dbReference type="SMART" id="SM01131"/>
    </source>
</evidence>
<evidence type="ECO:0000256" key="6">
    <source>
        <dbReference type="ARBA" id="ARBA00032535"/>
    </source>
</evidence>
<evidence type="ECO:0000256" key="7">
    <source>
        <dbReference type="ARBA" id="ARBA00047820"/>
    </source>
</evidence>
<proteinExistence type="predicted"/>
<comment type="catalytic activity">
    <reaction evidence="7">
        <text>diphosphate + H2O = 2 phosphate + H(+)</text>
        <dbReference type="Rhea" id="RHEA:24576"/>
        <dbReference type="ChEBI" id="CHEBI:15377"/>
        <dbReference type="ChEBI" id="CHEBI:15378"/>
        <dbReference type="ChEBI" id="CHEBI:33019"/>
        <dbReference type="ChEBI" id="CHEBI:43474"/>
        <dbReference type="EC" id="3.6.1.1"/>
    </reaction>
</comment>
<reference evidence="9" key="2">
    <citation type="submission" date="2021-04" db="EMBL/GenBank/DDBJ databases">
        <authorList>
            <person name="Gilroy R."/>
        </authorList>
    </citation>
    <scope>NUCLEOTIDE SEQUENCE</scope>
    <source>
        <strain evidence="9">USASDec5-558</strain>
    </source>
</reference>
<evidence type="ECO:0000256" key="5">
    <source>
        <dbReference type="ARBA" id="ARBA00023211"/>
    </source>
</evidence>
<dbReference type="NCBIfam" id="NF003877">
    <property type="entry name" value="PRK05427.1"/>
    <property type="match status" value="1"/>
</dbReference>
<evidence type="ECO:0000256" key="4">
    <source>
        <dbReference type="ARBA" id="ARBA00022801"/>
    </source>
</evidence>
<dbReference type="InterPro" id="IPR038222">
    <property type="entry name" value="DHHA2_dom_sf"/>
</dbReference>
<evidence type="ECO:0000256" key="2">
    <source>
        <dbReference type="ARBA" id="ARBA00012146"/>
    </source>
</evidence>
<keyword evidence="3" id="KW-0479">Metal-binding</keyword>
<dbReference type="SMART" id="SM01131">
    <property type="entry name" value="DHHA2"/>
    <property type="match status" value="1"/>
</dbReference>
<dbReference type="InterPro" id="IPR038763">
    <property type="entry name" value="DHH_sf"/>
</dbReference>
<feature type="domain" description="DHHA2" evidence="8">
    <location>
        <begin position="179"/>
        <end position="318"/>
    </location>
</feature>
<evidence type="ECO:0000313" key="10">
    <source>
        <dbReference type="Proteomes" id="UP000886829"/>
    </source>
</evidence>
<accession>A0A9D1WE33</accession>
<dbReference type="GO" id="GO:0004427">
    <property type="term" value="F:inorganic diphosphate phosphatase activity"/>
    <property type="evidence" value="ECO:0007669"/>
    <property type="project" value="UniProtKB-EC"/>
</dbReference>
<dbReference type="GO" id="GO:0005737">
    <property type="term" value="C:cytoplasm"/>
    <property type="evidence" value="ECO:0007669"/>
    <property type="project" value="InterPro"/>
</dbReference>
<organism evidence="9 10">
    <name type="scientific">Candidatus Anaerobiospirillum pullistercoris</name>
    <dbReference type="NCBI Taxonomy" id="2838452"/>
    <lineage>
        <taxon>Bacteria</taxon>
        <taxon>Pseudomonadati</taxon>
        <taxon>Pseudomonadota</taxon>
        <taxon>Gammaproteobacteria</taxon>
        <taxon>Aeromonadales</taxon>
        <taxon>Succinivibrionaceae</taxon>
        <taxon>Anaerobiospirillum</taxon>
    </lineage>
</organism>
<dbReference type="Pfam" id="PF01368">
    <property type="entry name" value="DHH"/>
    <property type="match status" value="1"/>
</dbReference>
<evidence type="ECO:0000256" key="3">
    <source>
        <dbReference type="ARBA" id="ARBA00022723"/>
    </source>
</evidence>
<dbReference type="InterPro" id="IPR004097">
    <property type="entry name" value="DHHA2"/>
</dbReference>
<comment type="caution">
    <text evidence="9">The sequence shown here is derived from an EMBL/GenBank/DDBJ whole genome shotgun (WGS) entry which is preliminary data.</text>
</comment>
<dbReference type="Gene3D" id="3.90.1640.10">
    <property type="entry name" value="inorganic pyrophosphatase (n-terminal core)"/>
    <property type="match status" value="1"/>
</dbReference>
<gene>
    <name evidence="9" type="ORF">H9850_07650</name>
</gene>
<protein>
    <recommendedName>
        <fullName evidence="2">inorganic diphosphatase</fullName>
        <ecNumber evidence="2">3.6.1.1</ecNumber>
    </recommendedName>
    <alternativeName>
        <fullName evidence="6">Pyrophosphate phospho-hydrolase</fullName>
    </alternativeName>
</protein>
<dbReference type="EC" id="3.6.1.1" evidence="2"/>
<evidence type="ECO:0000313" key="9">
    <source>
        <dbReference type="EMBL" id="HIX57330.1"/>
    </source>
</evidence>
<dbReference type="Gene3D" id="3.10.310.20">
    <property type="entry name" value="DHHA2 domain"/>
    <property type="match status" value="1"/>
</dbReference>
<keyword evidence="5" id="KW-0464">Manganese</keyword>
<dbReference type="PANTHER" id="PTHR12112:SF22">
    <property type="entry name" value="MANGANESE-DEPENDENT INORGANIC PYROPHOSPHATASE-RELATED"/>
    <property type="match status" value="1"/>
</dbReference>
<dbReference type="GO" id="GO:0046872">
    <property type="term" value="F:metal ion binding"/>
    <property type="evidence" value="ECO:0007669"/>
    <property type="project" value="UniProtKB-KW"/>
</dbReference>
<dbReference type="AlphaFoldDB" id="A0A9D1WE33"/>
<name>A0A9D1WE33_9GAMM</name>
<sequence length="320" mass="34394">MSALVLGHKNPDTDSIVAALAATNLYRGRGIDVKAAAQGTPAPETAFVLERFQLTAPEVVTSVAGQELYLVDYSDLAQAPADFKEAKLLGIIDHHKLGDVTSDSPVECYIQPVGCSNTIIKTLHDYYGVKIDANLAGAMLCAILSDTVLFKSPTCTEQDKKAAEDLAKIAGVTDLQALGMEMFKAKSNLAGATPRDLIFRDFKDFDMSGHKIGIGQLELVSLDLVTPELKAQLLDELVKVKAEGRHSALLVLTDIMEEGSELLMCSDDVDKVAGALNAKLSVNMNYDGGPVAKLSVRTWLPGVMSRKKQVVPFLEQAFKA</sequence>